<feature type="coiled-coil region" evidence="1">
    <location>
        <begin position="362"/>
        <end position="400"/>
    </location>
</feature>
<evidence type="ECO:0000313" key="2">
    <source>
        <dbReference type="EMBL" id="KAF7220140.1"/>
    </source>
</evidence>
<dbReference type="EMBL" id="JAAVVJ010000006">
    <property type="protein sequence ID" value="KAF7220140.1"/>
    <property type="molecule type" value="Genomic_DNA"/>
</dbReference>
<name>A0A9D2YGG8_NOTFU</name>
<feature type="coiled-coil region" evidence="1">
    <location>
        <begin position="283"/>
        <end position="317"/>
    </location>
</feature>
<dbReference type="AlphaFoldDB" id="A0A9D2YGG8"/>
<keyword evidence="1" id="KW-0175">Coiled coil</keyword>
<sequence>MTTQFSTTHGVHLDQHKTLGFVAFLKDGDKMRESHLSDIQKQTRYFKQKFEKEQTGRSETREKIQRHFDRIKAGMDFPRASSQDKKTQANVTTTDSRPDHFKKEFEMEKGKCLKSNNDIQKRIECLTDENKALCTQLAEQQTIFKEKETQLQKALEDMKFSHQELTKTYNTDVLNSKITANNLENELKKERHAHQVTKTQLEHISSETDKKFKQNETRLQKDLDCMKELRDKFESDLLSAKQQIKTFEDKLHLEVQAQIQTKEMNDKLRAEKDDLQLRFNKEMSLLQENFDKKETELKNALEKVKVLYQELNKKYKEDVLTSKRTTEQLEIELKKERHDHQLTKTQLEHISSETDKKFEHKETRLQKELDCMKVSNQQLRDKSEDDLLSAKQQIKTFEEKLHLEIQAHSETKIQTKEMTEKLRAEKDALQMRADRQMSLLQENFYKKETELKNTLEKVGVLYQELNKKYKEDVLTIKHAAEQEIELKKERLAHQQTETQLEDFSSKNTKRFVELEQFFKGKEALLQKDLDDVKVSNQQLRDTSEADLLSAKQQLEYFEDKLNLEIQAHSETKIQTKEIIEKLRTEKVTLQIWADRQISLLQENFDKKRD</sequence>
<dbReference type="Proteomes" id="UP000822369">
    <property type="component" value="Chromosome 6"/>
</dbReference>
<feature type="coiled-coil region" evidence="1">
    <location>
        <begin position="116"/>
        <end position="250"/>
    </location>
</feature>
<comment type="caution">
    <text evidence="2">The sequence shown here is derived from an EMBL/GenBank/DDBJ whole genome shotgun (WGS) entry which is preliminary data.</text>
</comment>
<organism evidence="2 3">
    <name type="scientific">Nothobranchius furzeri</name>
    <name type="common">Turquoise killifish</name>
    <dbReference type="NCBI Taxonomy" id="105023"/>
    <lineage>
        <taxon>Eukaryota</taxon>
        <taxon>Metazoa</taxon>
        <taxon>Chordata</taxon>
        <taxon>Craniata</taxon>
        <taxon>Vertebrata</taxon>
        <taxon>Euteleostomi</taxon>
        <taxon>Actinopterygii</taxon>
        <taxon>Neopterygii</taxon>
        <taxon>Teleostei</taxon>
        <taxon>Neoteleostei</taxon>
        <taxon>Acanthomorphata</taxon>
        <taxon>Ovalentaria</taxon>
        <taxon>Atherinomorphae</taxon>
        <taxon>Cyprinodontiformes</taxon>
        <taxon>Nothobranchiidae</taxon>
        <taxon>Nothobranchius</taxon>
    </lineage>
</organism>
<protein>
    <submittedName>
        <fullName evidence="2">Cytadherence high molecular weight protein 2-like</fullName>
    </submittedName>
</protein>
<gene>
    <name evidence="2" type="ORF">G4P62_002926</name>
</gene>
<proteinExistence type="predicted"/>
<evidence type="ECO:0000256" key="1">
    <source>
        <dbReference type="SAM" id="Coils"/>
    </source>
</evidence>
<reference evidence="2" key="1">
    <citation type="submission" date="2020-03" db="EMBL/GenBank/DDBJ databases">
        <title>Intra-Species Differences in Population Size shape Life History and Genome Evolution.</title>
        <authorList>
            <person name="Willemsen D."/>
            <person name="Cui R."/>
            <person name="Valenzano D.R."/>
        </authorList>
    </citation>
    <scope>NUCLEOTIDE SEQUENCE</scope>
    <source>
        <strain evidence="2">GRZ</strain>
        <tissue evidence="2">Whole</tissue>
    </source>
</reference>
<evidence type="ECO:0000313" key="3">
    <source>
        <dbReference type="Proteomes" id="UP000822369"/>
    </source>
</evidence>
<accession>A0A9D2YGG8</accession>